<feature type="compositionally biased region" description="Basic and acidic residues" evidence="1">
    <location>
        <begin position="366"/>
        <end position="375"/>
    </location>
</feature>
<feature type="compositionally biased region" description="Basic and acidic residues" evidence="1">
    <location>
        <begin position="146"/>
        <end position="162"/>
    </location>
</feature>
<dbReference type="SMART" id="SM00271">
    <property type="entry name" value="DnaJ"/>
    <property type="match status" value="1"/>
</dbReference>
<feature type="region of interest" description="Disordered" evidence="1">
    <location>
        <begin position="131"/>
        <end position="168"/>
    </location>
</feature>
<comment type="caution">
    <text evidence="3">The sequence shown here is derived from an EMBL/GenBank/DDBJ whole genome shotgun (WGS) entry which is preliminary data.</text>
</comment>
<dbReference type="Pfam" id="PF00226">
    <property type="entry name" value="DnaJ"/>
    <property type="match status" value="1"/>
</dbReference>
<evidence type="ECO:0000313" key="4">
    <source>
        <dbReference type="Proteomes" id="UP000807115"/>
    </source>
</evidence>
<name>A0A921UFN8_SORBI</name>
<proteinExistence type="predicted"/>
<dbReference type="Proteomes" id="UP000807115">
    <property type="component" value="Chromosome 5"/>
</dbReference>
<feature type="region of interest" description="Disordered" evidence="1">
    <location>
        <begin position="206"/>
        <end position="307"/>
    </location>
</feature>
<feature type="compositionally biased region" description="Basic and acidic residues" evidence="1">
    <location>
        <begin position="206"/>
        <end position="220"/>
    </location>
</feature>
<dbReference type="Pfam" id="PF11926">
    <property type="entry name" value="DUF3444"/>
    <property type="match status" value="1"/>
</dbReference>
<dbReference type="PROSITE" id="PS50076">
    <property type="entry name" value="DNAJ_2"/>
    <property type="match status" value="1"/>
</dbReference>
<feature type="compositionally biased region" description="Polar residues" evidence="1">
    <location>
        <begin position="241"/>
        <end position="276"/>
    </location>
</feature>
<evidence type="ECO:0000313" key="3">
    <source>
        <dbReference type="EMBL" id="KAG0530202.1"/>
    </source>
</evidence>
<evidence type="ECO:0000256" key="1">
    <source>
        <dbReference type="SAM" id="MobiDB-lite"/>
    </source>
</evidence>
<feature type="compositionally biased region" description="Polar residues" evidence="1">
    <location>
        <begin position="287"/>
        <end position="301"/>
    </location>
</feature>
<feature type="region of interest" description="Disordered" evidence="1">
    <location>
        <begin position="334"/>
        <end position="382"/>
    </location>
</feature>
<organism evidence="3 4">
    <name type="scientific">Sorghum bicolor</name>
    <name type="common">Sorghum</name>
    <name type="synonym">Sorghum vulgare</name>
    <dbReference type="NCBI Taxonomy" id="4558"/>
    <lineage>
        <taxon>Eukaryota</taxon>
        <taxon>Viridiplantae</taxon>
        <taxon>Streptophyta</taxon>
        <taxon>Embryophyta</taxon>
        <taxon>Tracheophyta</taxon>
        <taxon>Spermatophyta</taxon>
        <taxon>Magnoliopsida</taxon>
        <taxon>Liliopsida</taxon>
        <taxon>Poales</taxon>
        <taxon>Poaceae</taxon>
        <taxon>PACMAD clade</taxon>
        <taxon>Panicoideae</taxon>
        <taxon>Andropogonodae</taxon>
        <taxon>Andropogoneae</taxon>
        <taxon>Sorghinae</taxon>
        <taxon>Sorghum</taxon>
    </lineage>
</organism>
<accession>A0A921UFN8</accession>
<reference evidence="3" key="1">
    <citation type="journal article" date="2019" name="BMC Genomics">
        <title>A new reference genome for Sorghum bicolor reveals high levels of sequence similarity between sweet and grain genotypes: implications for the genetics of sugar metabolism.</title>
        <authorList>
            <person name="Cooper E.A."/>
            <person name="Brenton Z.W."/>
            <person name="Flinn B.S."/>
            <person name="Jenkins J."/>
            <person name="Shu S."/>
            <person name="Flowers D."/>
            <person name="Luo F."/>
            <person name="Wang Y."/>
            <person name="Xia P."/>
            <person name="Barry K."/>
            <person name="Daum C."/>
            <person name="Lipzen A."/>
            <person name="Yoshinaga Y."/>
            <person name="Schmutz J."/>
            <person name="Saski C."/>
            <person name="Vermerris W."/>
            <person name="Kresovich S."/>
        </authorList>
    </citation>
    <scope>NUCLEOTIDE SEQUENCE</scope>
</reference>
<dbReference type="CDD" id="cd06257">
    <property type="entry name" value="DnaJ"/>
    <property type="match status" value="1"/>
</dbReference>
<dbReference type="Gramene" id="EES08665">
    <property type="protein sequence ID" value="EES08665"/>
    <property type="gene ID" value="SORBI_3005G151400"/>
</dbReference>
<dbReference type="GO" id="GO:0005783">
    <property type="term" value="C:endoplasmic reticulum"/>
    <property type="evidence" value="ECO:0007669"/>
    <property type="project" value="UniProtKB-ARBA"/>
</dbReference>
<dbReference type="InterPro" id="IPR001623">
    <property type="entry name" value="DnaJ_domain"/>
</dbReference>
<dbReference type="InterPro" id="IPR036869">
    <property type="entry name" value="J_dom_sf"/>
</dbReference>
<feature type="compositionally biased region" description="Polar residues" evidence="1">
    <location>
        <begin position="334"/>
        <end position="351"/>
    </location>
</feature>
<dbReference type="SUPFAM" id="SSF46565">
    <property type="entry name" value="Chaperone J-domain"/>
    <property type="match status" value="1"/>
</dbReference>
<dbReference type="InterPro" id="IPR024593">
    <property type="entry name" value="DUF3444"/>
</dbReference>
<dbReference type="PANTHER" id="PTHR47374">
    <property type="entry name" value="ENDOSOME ANTIGEN-LIKE PROTEIN, PUTATIVE (DUF3444)-RELATED"/>
    <property type="match status" value="1"/>
</dbReference>
<dbReference type="AlphaFoldDB" id="A0A921UFN8"/>
<sequence length="679" mass="76998">MENISDHNREEAFKAKEITALESMEKKDFRHAQQIILGAQALCPELAENMSQMLIICDIHCAAESFVGGEIDFYGILQVEETADETIITKQYRRIALSTHPDKNSFAGAQDAFKLVAEAYSVLSDPVKPTEHDMKRMYRSQNVPKETNKNKPSKKTDADKGSESGSSETFWTNCPHCKYRFQYIKEVLNRRVVCQTCKKKFTASRIEDQEPPTPEHDWKRKNGTQNVTKETNKRKPEEPMPTSSSMISDSQVPETMFQEQQHETPSQQGHAVNSSRAYKEGNESAGGVNQSNKPETVQGNTRIPEIDKNIVGRSMADTFHSNVVDKLNKLGREQASTMPGSGSCSRGSSNQRKQHVDGKLSQNSSDGKKRERENDYSCNISMNSNQILGGDITSADRQSSENPVSSNINIHEITEGMCTSDDEDNIMTEAIDFVIEDECYSEPVMKIRDINSITYNDGSADQIWALYDNIDHMPRSYAKKKCDGHSKCLYWLKFYPLSEEEKEWNNKTLPVACGKFCLGEKVDILEYSSLYSHTVEWKKICVKKLSGGRGSAKTKMTMVYEIFPKRAEVWALYKGWSKQWSSTDAYKNRSYEYEVVEILSDMSDNGGANVIPLIRIKGFPSLLVAAKDKSTFHIPSGEVFRFSHRIPHYRVFGHENILKKNQWPCIGEKSYCSRRISAT</sequence>
<feature type="domain" description="J" evidence="2">
    <location>
        <begin position="72"/>
        <end position="142"/>
    </location>
</feature>
<reference evidence="3" key="2">
    <citation type="submission" date="2020-10" db="EMBL/GenBank/DDBJ databases">
        <authorList>
            <person name="Cooper E.A."/>
            <person name="Brenton Z.W."/>
            <person name="Flinn B.S."/>
            <person name="Jenkins J."/>
            <person name="Shu S."/>
            <person name="Flowers D."/>
            <person name="Luo F."/>
            <person name="Wang Y."/>
            <person name="Xia P."/>
            <person name="Barry K."/>
            <person name="Daum C."/>
            <person name="Lipzen A."/>
            <person name="Yoshinaga Y."/>
            <person name="Schmutz J."/>
            <person name="Saski C."/>
            <person name="Vermerris W."/>
            <person name="Kresovich S."/>
        </authorList>
    </citation>
    <scope>NUCLEOTIDE SEQUENCE</scope>
</reference>
<evidence type="ECO:0000259" key="2">
    <source>
        <dbReference type="PROSITE" id="PS50076"/>
    </source>
</evidence>
<dbReference type="EMBL" id="CM027684">
    <property type="protein sequence ID" value="KAG0530202.1"/>
    <property type="molecule type" value="Genomic_DNA"/>
</dbReference>
<dbReference type="PRINTS" id="PR00625">
    <property type="entry name" value="JDOMAIN"/>
</dbReference>
<gene>
    <name evidence="3" type="ORF">BDA96_05G165200</name>
</gene>
<protein>
    <recommendedName>
        <fullName evidence="2">J domain-containing protein</fullName>
    </recommendedName>
</protein>
<dbReference type="PANTHER" id="PTHR47374:SF6">
    <property type="entry name" value="ENDOSOME ANTIGEN-LIKE PROTEIN, PUTATIVE (DUF3444)-RELATED"/>
    <property type="match status" value="1"/>
</dbReference>
<dbReference type="Gene3D" id="1.10.287.110">
    <property type="entry name" value="DnaJ domain"/>
    <property type="match status" value="1"/>
</dbReference>